<reference evidence="1" key="1">
    <citation type="submission" date="2020-12" db="EMBL/GenBank/DDBJ databases">
        <title>WGS assembly of Carya illinoinensis cv. Pawnee.</title>
        <authorList>
            <person name="Platts A."/>
            <person name="Shu S."/>
            <person name="Wright S."/>
            <person name="Barry K."/>
            <person name="Edger P."/>
            <person name="Pires J.C."/>
            <person name="Schmutz J."/>
        </authorList>
    </citation>
    <scope>NUCLEOTIDE SEQUENCE</scope>
    <source>
        <tissue evidence="1">Leaf</tissue>
    </source>
</reference>
<proteinExistence type="predicted"/>
<gene>
    <name evidence="1" type="ORF">CIPAW_06G018900</name>
</gene>
<keyword evidence="2" id="KW-1185">Reference proteome</keyword>
<dbReference type="EMBL" id="CM031814">
    <property type="protein sequence ID" value="KAG6650087.1"/>
    <property type="molecule type" value="Genomic_DNA"/>
</dbReference>
<name>A0A8T1Q672_CARIL</name>
<comment type="caution">
    <text evidence="1">The sequence shown here is derived from an EMBL/GenBank/DDBJ whole genome shotgun (WGS) entry which is preliminary data.</text>
</comment>
<dbReference type="AlphaFoldDB" id="A0A8T1Q672"/>
<evidence type="ECO:0000313" key="2">
    <source>
        <dbReference type="Proteomes" id="UP000811609"/>
    </source>
</evidence>
<protein>
    <submittedName>
        <fullName evidence="1">Uncharacterized protein</fullName>
    </submittedName>
</protein>
<accession>A0A8T1Q672</accession>
<sequence>MALTVLNTIPFLPQSSLSHIEWNIMVQLSSVEIGLITSGSLDSSLIGSVLAFGGADFLREGS</sequence>
<evidence type="ECO:0000313" key="1">
    <source>
        <dbReference type="EMBL" id="KAG6650087.1"/>
    </source>
</evidence>
<organism evidence="1 2">
    <name type="scientific">Carya illinoinensis</name>
    <name type="common">Pecan</name>
    <dbReference type="NCBI Taxonomy" id="32201"/>
    <lineage>
        <taxon>Eukaryota</taxon>
        <taxon>Viridiplantae</taxon>
        <taxon>Streptophyta</taxon>
        <taxon>Embryophyta</taxon>
        <taxon>Tracheophyta</taxon>
        <taxon>Spermatophyta</taxon>
        <taxon>Magnoliopsida</taxon>
        <taxon>eudicotyledons</taxon>
        <taxon>Gunneridae</taxon>
        <taxon>Pentapetalae</taxon>
        <taxon>rosids</taxon>
        <taxon>fabids</taxon>
        <taxon>Fagales</taxon>
        <taxon>Juglandaceae</taxon>
        <taxon>Carya</taxon>
    </lineage>
</organism>
<dbReference type="Proteomes" id="UP000811609">
    <property type="component" value="Chromosome 6"/>
</dbReference>